<dbReference type="InterPro" id="IPR020904">
    <property type="entry name" value="Sc_DH/Rdtase_CS"/>
</dbReference>
<dbReference type="Gene3D" id="3.40.50.720">
    <property type="entry name" value="NAD(P)-binding Rossmann-like Domain"/>
    <property type="match status" value="1"/>
</dbReference>
<dbReference type="Proteomes" id="UP000544872">
    <property type="component" value="Unassembled WGS sequence"/>
</dbReference>
<name>A0A7X0DNC9_NOVIT</name>
<dbReference type="PANTHER" id="PTHR44196">
    <property type="entry name" value="DEHYDROGENASE/REDUCTASE SDR FAMILY MEMBER 7B"/>
    <property type="match status" value="1"/>
</dbReference>
<dbReference type="PROSITE" id="PS00061">
    <property type="entry name" value="ADH_SHORT"/>
    <property type="match status" value="1"/>
</dbReference>
<keyword evidence="2" id="KW-0560">Oxidoreductase</keyword>
<protein>
    <submittedName>
        <fullName evidence="4">NADP-dependent 3-hydroxy acid dehydrogenase YdfG</fullName>
    </submittedName>
</protein>
<evidence type="ECO:0000313" key="5">
    <source>
        <dbReference type="Proteomes" id="UP000544872"/>
    </source>
</evidence>
<evidence type="ECO:0000259" key="3">
    <source>
        <dbReference type="SMART" id="SM00822"/>
    </source>
</evidence>
<dbReference type="InterPro" id="IPR036291">
    <property type="entry name" value="NAD(P)-bd_dom_sf"/>
</dbReference>
<dbReference type="InterPro" id="IPR057326">
    <property type="entry name" value="KR_dom"/>
</dbReference>
<dbReference type="PANTHER" id="PTHR44196:SF1">
    <property type="entry name" value="DEHYDROGENASE_REDUCTASE SDR FAMILY MEMBER 7B"/>
    <property type="match status" value="1"/>
</dbReference>
<dbReference type="InterPro" id="IPR002347">
    <property type="entry name" value="SDR_fam"/>
</dbReference>
<dbReference type="EMBL" id="JACIIX010000010">
    <property type="protein sequence ID" value="MBB6211234.1"/>
    <property type="molecule type" value="Genomic_DNA"/>
</dbReference>
<dbReference type="GO" id="GO:0016491">
    <property type="term" value="F:oxidoreductase activity"/>
    <property type="evidence" value="ECO:0007669"/>
    <property type="project" value="UniProtKB-KW"/>
</dbReference>
<dbReference type="PRINTS" id="PR00081">
    <property type="entry name" value="GDHRDH"/>
</dbReference>
<proteinExistence type="inferred from homology"/>
<gene>
    <name evidence="4" type="ORF">FHS48_002671</name>
</gene>
<dbReference type="GO" id="GO:0016020">
    <property type="term" value="C:membrane"/>
    <property type="evidence" value="ECO:0007669"/>
    <property type="project" value="TreeGrafter"/>
</dbReference>
<feature type="domain" description="Ketoreductase" evidence="3">
    <location>
        <begin position="15"/>
        <end position="193"/>
    </location>
</feature>
<evidence type="ECO:0000256" key="2">
    <source>
        <dbReference type="ARBA" id="ARBA00023002"/>
    </source>
</evidence>
<comment type="similarity">
    <text evidence="1">Belongs to the short-chain dehydrogenases/reductases (SDR) family.</text>
</comment>
<dbReference type="Pfam" id="PF00106">
    <property type="entry name" value="adh_short"/>
    <property type="match status" value="1"/>
</dbReference>
<organism evidence="4 5">
    <name type="scientific">Novispirillum itersonii</name>
    <name type="common">Aquaspirillum itersonii</name>
    <dbReference type="NCBI Taxonomy" id="189"/>
    <lineage>
        <taxon>Bacteria</taxon>
        <taxon>Pseudomonadati</taxon>
        <taxon>Pseudomonadota</taxon>
        <taxon>Alphaproteobacteria</taxon>
        <taxon>Rhodospirillales</taxon>
        <taxon>Novispirillaceae</taxon>
        <taxon>Novispirillum</taxon>
    </lineage>
</organism>
<evidence type="ECO:0000313" key="4">
    <source>
        <dbReference type="EMBL" id="MBB6211234.1"/>
    </source>
</evidence>
<dbReference type="RefSeq" id="WP_260402475.1">
    <property type="nucleotide sequence ID" value="NZ_JACIIX010000010.1"/>
</dbReference>
<reference evidence="4 5" key="1">
    <citation type="submission" date="2020-08" db="EMBL/GenBank/DDBJ databases">
        <title>Genomic Encyclopedia of Type Strains, Phase IV (KMG-IV): sequencing the most valuable type-strain genomes for metagenomic binning, comparative biology and taxonomic classification.</title>
        <authorList>
            <person name="Goeker M."/>
        </authorList>
    </citation>
    <scope>NUCLEOTIDE SEQUENCE [LARGE SCALE GENOMIC DNA]</scope>
    <source>
        <strain evidence="4 5">DSM 11590</strain>
    </source>
</reference>
<dbReference type="AlphaFoldDB" id="A0A7X0DNC9"/>
<keyword evidence="5" id="KW-1185">Reference proteome</keyword>
<sequence length="257" mass="26769">MTPPPHTVSLPQPPGGVWITGAGTGIGAALARHLGAVGWPVTASGRRAAPLQALASQCPGCVPVPLDVTDRAAVQAAVAAMEPSLPMMAVLCAGTHHPTPGDDFSAAAVQSLIDTNLMGIVHCVEALLPLYRARRSGHLVLVASVAGYRGLPTAAGYCASKAAVIALAESLRLDLADSGVRVTLVNPGFVDTPLTRQNPFPMPDLITAEAAALAIVRGLERGRFEIAFPSRFAAAMKLLRCLPDRWYFAAVRRFTGL</sequence>
<dbReference type="SMART" id="SM00822">
    <property type="entry name" value="PKS_KR"/>
    <property type="match status" value="1"/>
</dbReference>
<evidence type="ECO:0000256" key="1">
    <source>
        <dbReference type="ARBA" id="ARBA00006484"/>
    </source>
</evidence>
<dbReference type="SUPFAM" id="SSF51735">
    <property type="entry name" value="NAD(P)-binding Rossmann-fold domains"/>
    <property type="match status" value="1"/>
</dbReference>
<comment type="caution">
    <text evidence="4">The sequence shown here is derived from an EMBL/GenBank/DDBJ whole genome shotgun (WGS) entry which is preliminary data.</text>
</comment>
<accession>A0A7X0DNC9</accession>